<proteinExistence type="predicted"/>
<sequence length="136" mass="15656">MKKKLLALCLPLIILAISCGKEREDNRYTLIGQHWVESARTINGKNSDPTQLQHIFFSNGYQGRLDYEYICGITGDECLPGQHFYGSWQLLSDTSLSTQLNGAIRVYAIERLTPTELWLKFDRGNDEIISKLIRYR</sequence>
<dbReference type="PROSITE" id="PS51257">
    <property type="entry name" value="PROKAR_LIPOPROTEIN"/>
    <property type="match status" value="1"/>
</dbReference>
<dbReference type="Proteomes" id="UP000295807">
    <property type="component" value="Unassembled WGS sequence"/>
</dbReference>
<comment type="caution">
    <text evidence="1">The sequence shown here is derived from an EMBL/GenBank/DDBJ whole genome shotgun (WGS) entry which is preliminary data.</text>
</comment>
<accession>A0A4R3KWS3</accession>
<protein>
    <recommendedName>
        <fullName evidence="3">Lipocalin-like protein</fullName>
    </recommendedName>
</protein>
<keyword evidence="2" id="KW-1185">Reference proteome</keyword>
<evidence type="ECO:0008006" key="3">
    <source>
        <dbReference type="Google" id="ProtNLM"/>
    </source>
</evidence>
<evidence type="ECO:0000313" key="1">
    <source>
        <dbReference type="EMBL" id="TCS89186.1"/>
    </source>
</evidence>
<gene>
    <name evidence="1" type="ORF">EDD80_102380</name>
</gene>
<dbReference type="RefSeq" id="WP_132128271.1">
    <property type="nucleotide sequence ID" value="NZ_CP042432.1"/>
</dbReference>
<evidence type="ECO:0000313" key="2">
    <source>
        <dbReference type="Proteomes" id="UP000295807"/>
    </source>
</evidence>
<name>A0A4R3KWS3_9SPHI</name>
<dbReference type="AlphaFoldDB" id="A0A4R3KWS3"/>
<reference evidence="1 2" key="1">
    <citation type="submission" date="2019-03" db="EMBL/GenBank/DDBJ databases">
        <title>Genomic Encyclopedia of Type Strains, Phase IV (KMG-IV): sequencing the most valuable type-strain genomes for metagenomic binning, comparative biology and taxonomic classification.</title>
        <authorList>
            <person name="Goeker M."/>
        </authorList>
    </citation>
    <scope>NUCLEOTIDE SEQUENCE [LARGE SCALE GENOMIC DNA]</scope>
    <source>
        <strain evidence="1 2">DSM 21100</strain>
    </source>
</reference>
<organism evidence="1 2">
    <name type="scientific">Anseongella ginsenosidimutans</name>
    <dbReference type="NCBI Taxonomy" id="496056"/>
    <lineage>
        <taxon>Bacteria</taxon>
        <taxon>Pseudomonadati</taxon>
        <taxon>Bacteroidota</taxon>
        <taxon>Sphingobacteriia</taxon>
        <taxon>Sphingobacteriales</taxon>
        <taxon>Sphingobacteriaceae</taxon>
        <taxon>Anseongella</taxon>
    </lineage>
</organism>
<dbReference type="EMBL" id="SMAD01000002">
    <property type="protein sequence ID" value="TCS89186.1"/>
    <property type="molecule type" value="Genomic_DNA"/>
</dbReference>